<evidence type="ECO:0000256" key="1">
    <source>
        <dbReference type="SAM" id="MobiDB-lite"/>
    </source>
</evidence>
<evidence type="ECO:0000313" key="3">
    <source>
        <dbReference type="Proteomes" id="UP000297555"/>
    </source>
</evidence>
<dbReference type="Proteomes" id="UP000297555">
    <property type="component" value="Unassembled WGS sequence"/>
</dbReference>
<evidence type="ECO:0000313" key="2">
    <source>
        <dbReference type="EMBL" id="TFH81546.1"/>
    </source>
</evidence>
<dbReference type="RefSeq" id="WP_134825966.1">
    <property type="nucleotide sequence ID" value="NZ_SPDQ01000011.1"/>
</dbReference>
<reference evidence="2 3" key="1">
    <citation type="submission" date="2019-03" db="EMBL/GenBank/DDBJ databases">
        <title>Draft genome sequence of humic substances-degrading Pseudomonas kribbensis CHA-19 from forest soil.</title>
        <authorList>
            <person name="Kim D."/>
        </authorList>
    </citation>
    <scope>NUCLEOTIDE SEQUENCE [LARGE SCALE GENOMIC DNA]</scope>
    <source>
        <strain evidence="2 3">CHA-19</strain>
    </source>
</reference>
<dbReference type="OrthoDB" id="7032300at2"/>
<protein>
    <submittedName>
        <fullName evidence="2">Uncharacterized protein</fullName>
    </submittedName>
</protein>
<gene>
    <name evidence="2" type="ORF">E4J90_08130</name>
</gene>
<organism evidence="2 3">
    <name type="scientific">Pseudomonas kribbensis</name>
    <dbReference type="NCBI Taxonomy" id="1628086"/>
    <lineage>
        <taxon>Bacteria</taxon>
        <taxon>Pseudomonadati</taxon>
        <taxon>Pseudomonadota</taxon>
        <taxon>Gammaproteobacteria</taxon>
        <taxon>Pseudomonadales</taxon>
        <taxon>Pseudomonadaceae</taxon>
        <taxon>Pseudomonas</taxon>
    </lineage>
</organism>
<dbReference type="AlphaFoldDB" id="A0A4Y8VMD2"/>
<comment type="caution">
    <text evidence="2">The sequence shown here is derived from an EMBL/GenBank/DDBJ whole genome shotgun (WGS) entry which is preliminary data.</text>
</comment>
<proteinExistence type="predicted"/>
<dbReference type="EMBL" id="SPDQ01000011">
    <property type="protein sequence ID" value="TFH81546.1"/>
    <property type="molecule type" value="Genomic_DNA"/>
</dbReference>
<name>A0A4Y8VMD2_9PSED</name>
<feature type="region of interest" description="Disordered" evidence="1">
    <location>
        <begin position="41"/>
        <end position="61"/>
    </location>
</feature>
<accession>A0A4Y8VMD2</accession>
<feature type="region of interest" description="Disordered" evidence="1">
    <location>
        <begin position="1"/>
        <end position="26"/>
    </location>
</feature>
<feature type="region of interest" description="Disordered" evidence="1">
    <location>
        <begin position="160"/>
        <end position="209"/>
    </location>
</feature>
<sequence length="530" mass="59218">MSPKRPIKPGASTTSPETPFILPDIGPPALHRLPLNIAPHGEDRVSVDYPRTSDQSSSSRHAPLEIVDLPAETHITPVVVHAPIEHFFLAPNQLSRLPEPNALSGIREIGTQRNFVDLQEGGTVLLGIDSENQFRARLNSDYRPSGPRLERVEGTLTWRVKPSDEGAGGSDSRLTLKRLRNPDDDPQEVVAPKRSSTSTGEEWSDPWKKWDAPPQQASIGSIEVDGIRFLLVPRGTDPDHPIVYIKNPEHWVYDFDYMERILGTDLMQQPRGAIRVPPANQWEIDPNLPFQHPLKQYIATYFPLLSETSVKKVARHQFGLANDGDMATGVGLTRLRQTFNDWKRGNSTPHPPLADPLLMLPTLATSSGGPGLSRTLELPALTPEGPLQRLDFDLTRQEWDYFKTTQSGVELKRLMANILNRQGYDVFTPTPSSSFPALVFRRKNHPFVFFVSLYRVRGKKIHQPLNSGPDTADARLNTQVGYPALQEILQAHAENRLVWLKGGSQIHASQPDSIFIVRDDESRLATLADL</sequence>